<keyword evidence="3" id="KW-0949">S-adenosyl-L-methionine</keyword>
<gene>
    <name evidence="4" type="ORF">J1C47_20680</name>
</gene>
<dbReference type="RefSeq" id="WP_207352705.1">
    <property type="nucleotide sequence ID" value="NZ_JAFMPY010000031.1"/>
</dbReference>
<dbReference type="EMBL" id="JAFMPY010000031">
    <property type="protein sequence ID" value="MBO0906071.1"/>
    <property type="molecule type" value="Genomic_DNA"/>
</dbReference>
<reference evidence="4 5" key="1">
    <citation type="submission" date="2021-03" db="EMBL/GenBank/DDBJ databases">
        <title>Whole genome sequence of Jiella sp. MQZ13P-4.</title>
        <authorList>
            <person name="Tuo L."/>
        </authorList>
    </citation>
    <scope>NUCLEOTIDE SEQUENCE [LARGE SCALE GENOMIC DNA]</scope>
    <source>
        <strain evidence="4 5">MQZ13P-4</strain>
    </source>
</reference>
<keyword evidence="5" id="KW-1185">Reference proteome</keyword>
<evidence type="ECO:0000256" key="1">
    <source>
        <dbReference type="ARBA" id="ARBA00022603"/>
    </source>
</evidence>
<sequence>MDSKVTSVLDAYHEMMRQEREERTRHQGRLPRPKEGERDRRLFAIGAETGRFVNTLARSLVRPTILELGTSYGYSGIWLAEAARAAGGRLVTMEIADYKSAFAREMAEKAGLADFVDFRVGDAVRLIEDMPAGIDFVLVDLANHLYLPCLRAFHPKLNPGAIIVTDNVRPGRADTAEYVAALRALPQMASLCLPVGNGLELSRFEAFEPATVKQDQ</sequence>
<dbReference type="SUPFAM" id="SSF53335">
    <property type="entry name" value="S-adenosyl-L-methionine-dependent methyltransferases"/>
    <property type="match status" value="1"/>
</dbReference>
<organism evidence="4 5">
    <name type="scientific">Jiella sonneratiae</name>
    <dbReference type="NCBI Taxonomy" id="2816856"/>
    <lineage>
        <taxon>Bacteria</taxon>
        <taxon>Pseudomonadati</taxon>
        <taxon>Pseudomonadota</taxon>
        <taxon>Alphaproteobacteria</taxon>
        <taxon>Hyphomicrobiales</taxon>
        <taxon>Aurantimonadaceae</taxon>
        <taxon>Jiella</taxon>
    </lineage>
</organism>
<dbReference type="PROSITE" id="PS51682">
    <property type="entry name" value="SAM_OMT_I"/>
    <property type="match status" value="1"/>
</dbReference>
<dbReference type="PANTHER" id="PTHR43167:SF1">
    <property type="entry name" value="PUTATIVE (AFU_ORTHOLOGUE AFUA_6G01830)-RELATED"/>
    <property type="match status" value="1"/>
</dbReference>
<dbReference type="Proteomes" id="UP000664288">
    <property type="component" value="Unassembled WGS sequence"/>
</dbReference>
<dbReference type="CDD" id="cd02440">
    <property type="entry name" value="AdoMet_MTases"/>
    <property type="match status" value="1"/>
</dbReference>
<comment type="caution">
    <text evidence="4">The sequence shown here is derived from an EMBL/GenBank/DDBJ whole genome shotgun (WGS) entry which is preliminary data.</text>
</comment>
<keyword evidence="2" id="KW-0808">Transferase</keyword>
<protein>
    <submittedName>
        <fullName evidence="4">DUF1442 domain-containing protein</fullName>
    </submittedName>
</protein>
<keyword evidence="1" id="KW-0489">Methyltransferase</keyword>
<accession>A0ABS3JBW1</accession>
<dbReference type="Pfam" id="PF13578">
    <property type="entry name" value="Methyltransf_24"/>
    <property type="match status" value="1"/>
</dbReference>
<evidence type="ECO:0000256" key="3">
    <source>
        <dbReference type="ARBA" id="ARBA00022691"/>
    </source>
</evidence>
<evidence type="ECO:0000313" key="4">
    <source>
        <dbReference type="EMBL" id="MBO0906071.1"/>
    </source>
</evidence>
<evidence type="ECO:0000256" key="2">
    <source>
        <dbReference type="ARBA" id="ARBA00022679"/>
    </source>
</evidence>
<proteinExistence type="predicted"/>
<dbReference type="PANTHER" id="PTHR43167">
    <property type="entry name" value="PUTATIVE (AFU_ORTHOLOGUE AFUA_6G01830)-RELATED"/>
    <property type="match status" value="1"/>
</dbReference>
<evidence type="ECO:0000313" key="5">
    <source>
        <dbReference type="Proteomes" id="UP000664288"/>
    </source>
</evidence>
<dbReference type="InterPro" id="IPR002935">
    <property type="entry name" value="SAM_O-MeTrfase"/>
</dbReference>
<dbReference type="InterPro" id="IPR029063">
    <property type="entry name" value="SAM-dependent_MTases_sf"/>
</dbReference>
<name>A0ABS3JBW1_9HYPH</name>
<dbReference type="Gene3D" id="3.40.50.150">
    <property type="entry name" value="Vaccinia Virus protein VP39"/>
    <property type="match status" value="1"/>
</dbReference>